<keyword evidence="13 17" id="KW-0961">Cell wall biogenesis/degradation</keyword>
<dbReference type="GO" id="GO:0005886">
    <property type="term" value="C:plasma membrane"/>
    <property type="evidence" value="ECO:0007669"/>
    <property type="project" value="UniProtKB-SubCell"/>
</dbReference>
<dbReference type="PANTHER" id="PTHR30622:SF3">
    <property type="entry name" value="UNDECAPRENYL-DIPHOSPHATASE"/>
    <property type="match status" value="1"/>
</dbReference>
<feature type="transmembrane region" description="Helical" evidence="17">
    <location>
        <begin position="217"/>
        <end position="242"/>
    </location>
</feature>
<keyword evidence="7 17" id="KW-0378">Hydrolase</keyword>
<feature type="transmembrane region" description="Helical" evidence="17">
    <location>
        <begin position="108"/>
        <end position="129"/>
    </location>
</feature>
<evidence type="ECO:0000256" key="11">
    <source>
        <dbReference type="ARBA" id="ARBA00023136"/>
    </source>
</evidence>
<dbReference type="GO" id="GO:0050380">
    <property type="term" value="F:undecaprenyl-diphosphatase activity"/>
    <property type="evidence" value="ECO:0007669"/>
    <property type="project" value="UniProtKB-UniRule"/>
</dbReference>
<feature type="transmembrane region" description="Helical" evidence="17">
    <location>
        <begin position="183"/>
        <end position="205"/>
    </location>
</feature>
<keyword evidence="9 17" id="KW-0573">Peptidoglycan synthesis</keyword>
<evidence type="ECO:0000256" key="16">
    <source>
        <dbReference type="ARBA" id="ARBA00047594"/>
    </source>
</evidence>
<dbReference type="GO" id="GO:0008360">
    <property type="term" value="P:regulation of cell shape"/>
    <property type="evidence" value="ECO:0007669"/>
    <property type="project" value="UniProtKB-KW"/>
</dbReference>
<feature type="transmembrane region" description="Helical" evidence="17">
    <location>
        <begin position="248"/>
        <end position="265"/>
    </location>
</feature>
<evidence type="ECO:0000256" key="4">
    <source>
        <dbReference type="ARBA" id="ARBA00021581"/>
    </source>
</evidence>
<keyword evidence="5 17" id="KW-1003">Cell membrane</keyword>
<evidence type="ECO:0000256" key="3">
    <source>
        <dbReference type="ARBA" id="ARBA00012374"/>
    </source>
</evidence>
<dbReference type="NCBIfam" id="NF001391">
    <property type="entry name" value="PRK00281.1-5"/>
    <property type="match status" value="1"/>
</dbReference>
<evidence type="ECO:0000313" key="19">
    <source>
        <dbReference type="Proteomes" id="UP000295008"/>
    </source>
</evidence>
<keyword evidence="11 17" id="KW-0472">Membrane</keyword>
<dbReference type="RefSeq" id="WP_132012360.1">
    <property type="nucleotide sequence ID" value="NZ_SLUN01000001.1"/>
</dbReference>
<proteinExistence type="inferred from homology"/>
<comment type="function">
    <text evidence="17">Catalyzes the dephosphorylation of undecaprenyl diphosphate (UPP). Confers resistance to bacitracin.</text>
</comment>
<keyword evidence="6 17" id="KW-0812">Transmembrane</keyword>
<dbReference type="EC" id="3.6.1.27" evidence="3 17"/>
<comment type="similarity">
    <text evidence="2 17">Belongs to the UppP family.</text>
</comment>
<comment type="catalytic activity">
    <reaction evidence="16 17">
        <text>di-trans,octa-cis-undecaprenyl diphosphate + H2O = di-trans,octa-cis-undecaprenyl phosphate + phosphate + H(+)</text>
        <dbReference type="Rhea" id="RHEA:28094"/>
        <dbReference type="ChEBI" id="CHEBI:15377"/>
        <dbReference type="ChEBI" id="CHEBI:15378"/>
        <dbReference type="ChEBI" id="CHEBI:43474"/>
        <dbReference type="ChEBI" id="CHEBI:58405"/>
        <dbReference type="ChEBI" id="CHEBI:60392"/>
        <dbReference type="EC" id="3.6.1.27"/>
    </reaction>
</comment>
<sequence>MSEIIKAVILGIVEGLTEFLPVSSTGHLIVVNEFINFTGPFAKLFDIVIQLGAILAVVVYFWKRLNPFNRRQTALERSATWDIWKKTLVGVAPALLVGAAFGKRIEAHLFNPTVVALTLLLGGLVLILVEGRARHSRISSIGRMNYSTALAIGFIQCLAMIPGTSRSAATIIGAILLGASRTVAAEFSFFLAVPTLLAASAYSLLKTDLVLSGPQIQALLTGFIISFGVAWLVIAGFLQYVAKRDFKLFGYYRIFFGVFLLVHFLR</sequence>
<evidence type="ECO:0000256" key="15">
    <source>
        <dbReference type="ARBA" id="ARBA00032932"/>
    </source>
</evidence>
<dbReference type="GO" id="GO:0009252">
    <property type="term" value="P:peptidoglycan biosynthetic process"/>
    <property type="evidence" value="ECO:0007669"/>
    <property type="project" value="UniProtKB-KW"/>
</dbReference>
<evidence type="ECO:0000256" key="5">
    <source>
        <dbReference type="ARBA" id="ARBA00022475"/>
    </source>
</evidence>
<dbReference type="HAMAP" id="MF_01006">
    <property type="entry name" value="Undec_diphosphatase"/>
    <property type="match status" value="1"/>
</dbReference>
<feature type="transmembrane region" description="Helical" evidence="17">
    <location>
        <begin position="41"/>
        <end position="62"/>
    </location>
</feature>
<dbReference type="GO" id="GO:0046677">
    <property type="term" value="P:response to antibiotic"/>
    <property type="evidence" value="ECO:0007669"/>
    <property type="project" value="UniProtKB-UniRule"/>
</dbReference>
<evidence type="ECO:0000256" key="7">
    <source>
        <dbReference type="ARBA" id="ARBA00022801"/>
    </source>
</evidence>
<organism evidence="18 19">
    <name type="scientific">Hydrogenispora ethanolica</name>
    <dbReference type="NCBI Taxonomy" id="1082276"/>
    <lineage>
        <taxon>Bacteria</taxon>
        <taxon>Bacillati</taxon>
        <taxon>Bacillota</taxon>
        <taxon>Hydrogenispora</taxon>
    </lineage>
</organism>
<dbReference type="InterPro" id="IPR003824">
    <property type="entry name" value="UppP"/>
</dbReference>
<comment type="subcellular location">
    <subcellularLocation>
        <location evidence="1 17">Cell membrane</location>
        <topology evidence="1 17">Multi-pass membrane protein</topology>
    </subcellularLocation>
</comment>
<evidence type="ECO:0000256" key="12">
    <source>
        <dbReference type="ARBA" id="ARBA00023251"/>
    </source>
</evidence>
<protein>
    <recommendedName>
        <fullName evidence="4 17">Undecaprenyl-diphosphatase</fullName>
        <ecNumber evidence="3 17">3.6.1.27</ecNumber>
    </recommendedName>
    <alternativeName>
        <fullName evidence="15 17">Bacitracin resistance protein</fullName>
    </alternativeName>
    <alternativeName>
        <fullName evidence="14 17">Undecaprenyl pyrophosphate phosphatase</fullName>
    </alternativeName>
</protein>
<dbReference type="Proteomes" id="UP000295008">
    <property type="component" value="Unassembled WGS sequence"/>
</dbReference>
<name>A0A4R1SBN4_HYDET</name>
<feature type="transmembrane region" description="Helical" evidence="17">
    <location>
        <begin position="83"/>
        <end position="102"/>
    </location>
</feature>
<dbReference type="NCBIfam" id="TIGR00753">
    <property type="entry name" value="undec_PP_bacA"/>
    <property type="match status" value="1"/>
</dbReference>
<evidence type="ECO:0000256" key="8">
    <source>
        <dbReference type="ARBA" id="ARBA00022960"/>
    </source>
</evidence>
<evidence type="ECO:0000256" key="6">
    <source>
        <dbReference type="ARBA" id="ARBA00022692"/>
    </source>
</evidence>
<comment type="miscellaneous">
    <text evidence="17">Bacitracin is thought to be involved in the inhibition of peptidoglycan synthesis by sequestering undecaprenyl diphosphate, thereby reducing the pool of lipid carrier available.</text>
</comment>
<reference evidence="18 19" key="1">
    <citation type="submission" date="2019-03" db="EMBL/GenBank/DDBJ databases">
        <title>Genomic Encyclopedia of Type Strains, Phase IV (KMG-IV): sequencing the most valuable type-strain genomes for metagenomic binning, comparative biology and taxonomic classification.</title>
        <authorList>
            <person name="Goeker M."/>
        </authorList>
    </citation>
    <scope>NUCLEOTIDE SEQUENCE [LARGE SCALE GENOMIC DNA]</scope>
    <source>
        <strain evidence="18 19">LX-B</strain>
    </source>
</reference>
<evidence type="ECO:0000256" key="1">
    <source>
        <dbReference type="ARBA" id="ARBA00004651"/>
    </source>
</evidence>
<dbReference type="NCBIfam" id="NF001389">
    <property type="entry name" value="PRK00281.1-2"/>
    <property type="match status" value="1"/>
</dbReference>
<dbReference type="PANTHER" id="PTHR30622">
    <property type="entry name" value="UNDECAPRENYL-DIPHOSPHATASE"/>
    <property type="match status" value="1"/>
</dbReference>
<keyword evidence="12 17" id="KW-0046">Antibiotic resistance</keyword>
<dbReference type="EMBL" id="SLUN01000001">
    <property type="protein sequence ID" value="TCL76975.1"/>
    <property type="molecule type" value="Genomic_DNA"/>
</dbReference>
<evidence type="ECO:0000256" key="2">
    <source>
        <dbReference type="ARBA" id="ARBA00010621"/>
    </source>
</evidence>
<keyword evidence="10 17" id="KW-1133">Transmembrane helix</keyword>
<dbReference type="Pfam" id="PF02673">
    <property type="entry name" value="BacA"/>
    <property type="match status" value="1"/>
</dbReference>
<dbReference type="NCBIfam" id="NF001390">
    <property type="entry name" value="PRK00281.1-4"/>
    <property type="match status" value="1"/>
</dbReference>
<dbReference type="AlphaFoldDB" id="A0A4R1SBN4"/>
<comment type="caution">
    <text evidence="18">The sequence shown here is derived from an EMBL/GenBank/DDBJ whole genome shotgun (WGS) entry which is preliminary data.</text>
</comment>
<evidence type="ECO:0000256" key="10">
    <source>
        <dbReference type="ARBA" id="ARBA00022989"/>
    </source>
</evidence>
<accession>A0A4R1SBN4</accession>
<keyword evidence="19" id="KW-1185">Reference proteome</keyword>
<dbReference type="GO" id="GO:0071555">
    <property type="term" value="P:cell wall organization"/>
    <property type="evidence" value="ECO:0007669"/>
    <property type="project" value="UniProtKB-KW"/>
</dbReference>
<keyword evidence="8 17" id="KW-0133">Cell shape</keyword>
<evidence type="ECO:0000256" key="13">
    <source>
        <dbReference type="ARBA" id="ARBA00023316"/>
    </source>
</evidence>
<dbReference type="OrthoDB" id="9808289at2"/>
<evidence type="ECO:0000256" key="14">
    <source>
        <dbReference type="ARBA" id="ARBA00032707"/>
    </source>
</evidence>
<gene>
    <name evidence="17" type="primary">uppP</name>
    <name evidence="18" type="ORF">EDC14_1001260</name>
</gene>
<feature type="transmembrane region" description="Helical" evidence="17">
    <location>
        <begin position="150"/>
        <end position="177"/>
    </location>
</feature>
<evidence type="ECO:0000256" key="9">
    <source>
        <dbReference type="ARBA" id="ARBA00022984"/>
    </source>
</evidence>
<evidence type="ECO:0000256" key="17">
    <source>
        <dbReference type="HAMAP-Rule" id="MF_01006"/>
    </source>
</evidence>
<evidence type="ECO:0000313" key="18">
    <source>
        <dbReference type="EMBL" id="TCL76975.1"/>
    </source>
</evidence>